<name>A0A3Q8XAQ5_9BACL</name>
<dbReference type="SUPFAM" id="SSF52540">
    <property type="entry name" value="P-loop containing nucleoside triphosphate hydrolases"/>
    <property type="match status" value="1"/>
</dbReference>
<dbReference type="EMBL" id="CP034437">
    <property type="protein sequence ID" value="AZN42727.1"/>
    <property type="molecule type" value="Genomic_DNA"/>
</dbReference>
<dbReference type="InterPro" id="IPR052922">
    <property type="entry name" value="Cytidylate_Kinase-2"/>
</dbReference>
<dbReference type="AlphaFoldDB" id="A0A3Q8XAQ5"/>
<dbReference type="OrthoDB" id="1201990at2"/>
<dbReference type="InterPro" id="IPR027417">
    <property type="entry name" value="P-loop_NTPase"/>
</dbReference>
<accession>A0A3Q8XAQ5</accession>
<dbReference type="PANTHER" id="PTHR37816">
    <property type="entry name" value="YALI0E33011P"/>
    <property type="match status" value="1"/>
</dbReference>
<evidence type="ECO:0000313" key="1">
    <source>
        <dbReference type="EMBL" id="AZN42727.1"/>
    </source>
</evidence>
<reference evidence="2" key="1">
    <citation type="submission" date="2018-12" db="EMBL/GenBank/DDBJ databases">
        <title>Genome sequence of Peanibacillus sp.</title>
        <authorList>
            <person name="Subramani G."/>
            <person name="Srinivasan S."/>
            <person name="Kim M.K."/>
        </authorList>
    </citation>
    <scope>NUCLEOTIDE SEQUENCE [LARGE SCALE GENOMIC DNA]</scope>
    <source>
        <strain evidence="2">18JY67-1</strain>
    </source>
</reference>
<dbReference type="Pfam" id="PF13238">
    <property type="entry name" value="AAA_18"/>
    <property type="match status" value="1"/>
</dbReference>
<sequence>MKIRIVGGCGSGKTYIARQLAKRYGIPHVQTDNLVWDRSDDTKYPEATRDRMLNEIVGQSSWIIEGVHHKWGTIRYAEADYIFIIRAPLAVQNLRTLKRFVKTRLGLEACNYKQSLSNLREMFGWNRNFERDNMVNILALTETYLAKRYIVRRNTEIMDILPNGDEE</sequence>
<keyword evidence="2" id="KW-1185">Reference proteome</keyword>
<dbReference type="Proteomes" id="UP000272528">
    <property type="component" value="Chromosome"/>
</dbReference>
<proteinExistence type="predicted"/>
<evidence type="ECO:0008006" key="3">
    <source>
        <dbReference type="Google" id="ProtNLM"/>
    </source>
</evidence>
<protein>
    <recommendedName>
        <fullName evidence="3">DNA topology modulation protein FlaR</fullName>
    </recommendedName>
</protein>
<dbReference type="PANTHER" id="PTHR37816:SF2">
    <property type="entry name" value="DNA TOPOLOGY MODULATION PROTEIN FLAR-RELATED PROTEIN"/>
    <property type="match status" value="1"/>
</dbReference>
<dbReference type="Gene3D" id="3.40.50.300">
    <property type="entry name" value="P-loop containing nucleotide triphosphate hydrolases"/>
    <property type="match status" value="1"/>
</dbReference>
<gene>
    <name evidence="1" type="ORF">EJC50_25825</name>
</gene>
<dbReference type="RefSeq" id="WP_126018696.1">
    <property type="nucleotide sequence ID" value="NZ_CP034437.1"/>
</dbReference>
<evidence type="ECO:0000313" key="2">
    <source>
        <dbReference type="Proteomes" id="UP000272528"/>
    </source>
</evidence>
<organism evidence="1 2">
    <name type="scientific">Paenibacillus albus</name>
    <dbReference type="NCBI Taxonomy" id="2495582"/>
    <lineage>
        <taxon>Bacteria</taxon>
        <taxon>Bacillati</taxon>
        <taxon>Bacillota</taxon>
        <taxon>Bacilli</taxon>
        <taxon>Bacillales</taxon>
        <taxon>Paenibacillaceae</taxon>
        <taxon>Paenibacillus</taxon>
    </lineage>
</organism>
<dbReference type="KEGG" id="palb:EJC50_25825"/>